<keyword evidence="3 5" id="KW-1133">Transmembrane helix</keyword>
<dbReference type="KEGG" id="mcn:Mcup_1669"/>
<feature type="transmembrane region" description="Helical" evidence="5">
    <location>
        <begin position="231"/>
        <end position="249"/>
    </location>
</feature>
<dbReference type="PANTHER" id="PTHR23508">
    <property type="entry name" value="CARBOXYLIC ACID TRANSPORTER PROTEIN HOMOLOG"/>
    <property type="match status" value="1"/>
</dbReference>
<evidence type="ECO:0000256" key="1">
    <source>
        <dbReference type="ARBA" id="ARBA00004141"/>
    </source>
</evidence>
<accession>F4G010</accession>
<name>F4G010_METCR</name>
<proteinExistence type="predicted"/>
<dbReference type="HOGENOM" id="CLU_061946_0_0_2"/>
<dbReference type="GeneID" id="10493858"/>
<evidence type="ECO:0000256" key="5">
    <source>
        <dbReference type="SAM" id="Phobius"/>
    </source>
</evidence>
<feature type="transmembrane region" description="Helical" evidence="5">
    <location>
        <begin position="343"/>
        <end position="365"/>
    </location>
</feature>
<feature type="transmembrane region" description="Helical" evidence="5">
    <location>
        <begin position="261"/>
        <end position="287"/>
    </location>
</feature>
<dbReference type="InterPro" id="IPR036259">
    <property type="entry name" value="MFS_trans_sf"/>
</dbReference>
<dbReference type="EMBL" id="CP002656">
    <property type="protein sequence ID" value="AEB95772.1"/>
    <property type="molecule type" value="Genomic_DNA"/>
</dbReference>
<feature type="transmembrane region" description="Helical" evidence="5">
    <location>
        <begin position="69"/>
        <end position="88"/>
    </location>
</feature>
<dbReference type="InterPro" id="IPR020846">
    <property type="entry name" value="MFS_dom"/>
</dbReference>
<feature type="transmembrane region" description="Helical" evidence="5">
    <location>
        <begin position="94"/>
        <end position="116"/>
    </location>
</feature>
<dbReference type="GO" id="GO:0005886">
    <property type="term" value="C:plasma membrane"/>
    <property type="evidence" value="ECO:0007669"/>
    <property type="project" value="TreeGrafter"/>
</dbReference>
<gene>
    <name evidence="7" type="ordered locus">Mcup_1669</name>
</gene>
<evidence type="ECO:0000313" key="8">
    <source>
        <dbReference type="Proteomes" id="UP000007812"/>
    </source>
</evidence>
<dbReference type="Pfam" id="PF00083">
    <property type="entry name" value="Sugar_tr"/>
    <property type="match status" value="1"/>
</dbReference>
<reference evidence="7 8" key="1">
    <citation type="journal article" date="2011" name="J. Bacteriol.">
        <title>Complete genome sequence of Metallosphaera cuprina, a metal sulfide-oxidizing archaeon from a hot spring.</title>
        <authorList>
            <person name="Liu L.J."/>
            <person name="You X.Y."/>
            <person name="Zheng H."/>
            <person name="Wang S."/>
            <person name="Jiang C.Y."/>
            <person name="Liu S.J."/>
        </authorList>
    </citation>
    <scope>NUCLEOTIDE SEQUENCE [LARGE SCALE GENOMIC DNA]</scope>
    <source>
        <strain evidence="7 8">Ar-4</strain>
    </source>
</reference>
<comment type="subcellular location">
    <subcellularLocation>
        <location evidence="1">Membrane</location>
        <topology evidence="1">Multi-pass membrane protein</topology>
    </subcellularLocation>
</comment>
<dbReference type="PROSITE" id="PS50850">
    <property type="entry name" value="MFS"/>
    <property type="match status" value="1"/>
</dbReference>
<evidence type="ECO:0000259" key="6">
    <source>
        <dbReference type="PROSITE" id="PS50850"/>
    </source>
</evidence>
<sequence length="377" mass="40780">MNWKLIILSLGVSLTFWDIFNVPYIINNVTSQFHTSALLSSLILSAEMIGYALGGVINGFISSIGGRKIGLLTSMSLVSIGSFIGLIAQSISWIIAAELIIGLGIEGELSVVPAYISETVSANNRGKSVGLVTASGFLTTLIVGPIAVLLNGNWRFLFLAGLLVSLVALFTRLSLPESPMWISKRGKLEWDWWAAIMMITWFLSYFTGYALFSDPTFQIIESHGFINSSLYFTYILYGDPLGVVVASILNDKIERKYSVSLVNILGGLLLGLWFFTGGISFLALGFLEMFLQGFKFPVMYTYTTETFGTKVRTLGYGIADGIGHLGGAIGPLVFSLTFIQNELASLLIVGSASVVAGLIVFTLGIKTNGRPLEKIKG</sequence>
<keyword evidence="4 5" id="KW-0472">Membrane</keyword>
<evidence type="ECO:0000313" key="7">
    <source>
        <dbReference type="EMBL" id="AEB95772.1"/>
    </source>
</evidence>
<dbReference type="SUPFAM" id="SSF103473">
    <property type="entry name" value="MFS general substrate transporter"/>
    <property type="match status" value="1"/>
</dbReference>
<protein>
    <submittedName>
        <fullName evidence="7">Major facilitator transporter</fullName>
    </submittedName>
</protein>
<organism evidence="7 8">
    <name type="scientific">Metallosphaera cuprina (strain Ar-4)</name>
    <dbReference type="NCBI Taxonomy" id="1006006"/>
    <lineage>
        <taxon>Archaea</taxon>
        <taxon>Thermoproteota</taxon>
        <taxon>Thermoprotei</taxon>
        <taxon>Sulfolobales</taxon>
        <taxon>Sulfolobaceae</taxon>
        <taxon>Metallosphaera</taxon>
    </lineage>
</organism>
<dbReference type="RefSeq" id="WP_013738270.1">
    <property type="nucleotide sequence ID" value="NC_015435.1"/>
</dbReference>
<dbReference type="STRING" id="1006006.Mcup_1669"/>
<evidence type="ECO:0000256" key="3">
    <source>
        <dbReference type="ARBA" id="ARBA00022989"/>
    </source>
</evidence>
<dbReference type="AlphaFoldDB" id="F4G010"/>
<dbReference type="PATRIC" id="fig|1006006.8.peg.1672"/>
<feature type="transmembrane region" description="Helical" evidence="5">
    <location>
        <begin position="192"/>
        <end position="211"/>
    </location>
</feature>
<dbReference type="InterPro" id="IPR005828">
    <property type="entry name" value="MFS_sugar_transport-like"/>
</dbReference>
<feature type="transmembrane region" description="Helical" evidence="5">
    <location>
        <begin position="154"/>
        <end position="171"/>
    </location>
</feature>
<evidence type="ECO:0000256" key="4">
    <source>
        <dbReference type="ARBA" id="ARBA00023136"/>
    </source>
</evidence>
<dbReference type="Proteomes" id="UP000007812">
    <property type="component" value="Chromosome"/>
</dbReference>
<keyword evidence="2 5" id="KW-0812">Transmembrane</keyword>
<feature type="transmembrane region" description="Helical" evidence="5">
    <location>
        <begin position="37"/>
        <end position="57"/>
    </location>
</feature>
<feature type="domain" description="Major facilitator superfamily (MFS) profile" evidence="6">
    <location>
        <begin position="4"/>
        <end position="368"/>
    </location>
</feature>
<dbReference type="OrthoDB" id="43373at2157"/>
<dbReference type="eggNOG" id="arCOG02687">
    <property type="taxonomic scope" value="Archaea"/>
</dbReference>
<evidence type="ECO:0000256" key="2">
    <source>
        <dbReference type="ARBA" id="ARBA00022692"/>
    </source>
</evidence>
<dbReference type="GO" id="GO:0046943">
    <property type="term" value="F:carboxylic acid transmembrane transporter activity"/>
    <property type="evidence" value="ECO:0007669"/>
    <property type="project" value="TreeGrafter"/>
</dbReference>
<dbReference type="PANTHER" id="PTHR23508:SF10">
    <property type="entry name" value="CARBOXYLIC ACID TRANSPORTER PROTEIN HOMOLOG"/>
    <property type="match status" value="1"/>
</dbReference>
<keyword evidence="8" id="KW-1185">Reference proteome</keyword>
<dbReference type="Gene3D" id="1.20.1250.20">
    <property type="entry name" value="MFS general substrate transporter like domains"/>
    <property type="match status" value="2"/>
</dbReference>
<feature type="transmembrane region" description="Helical" evidence="5">
    <location>
        <begin position="128"/>
        <end position="148"/>
    </location>
</feature>